<organism evidence="1 2">
    <name type="scientific">Meloidogyne enterolobii</name>
    <name type="common">Root-knot nematode worm</name>
    <name type="synonym">Meloidogyne mayaguensis</name>
    <dbReference type="NCBI Taxonomy" id="390850"/>
    <lineage>
        <taxon>Eukaryota</taxon>
        <taxon>Metazoa</taxon>
        <taxon>Ecdysozoa</taxon>
        <taxon>Nematoda</taxon>
        <taxon>Chromadorea</taxon>
        <taxon>Rhabditida</taxon>
        <taxon>Tylenchina</taxon>
        <taxon>Tylenchomorpha</taxon>
        <taxon>Tylenchoidea</taxon>
        <taxon>Meloidogynidae</taxon>
        <taxon>Meloidogyninae</taxon>
        <taxon>Meloidogyne</taxon>
    </lineage>
</organism>
<dbReference type="Proteomes" id="UP001497535">
    <property type="component" value="Unassembled WGS sequence"/>
</dbReference>
<keyword evidence="2" id="KW-1185">Reference proteome</keyword>
<sequence length="219" mass="24367">MADKFYPPFPKKHVIGQYTFVEPDFKVKFPAFHCCQSHNAGCNSFDTNFDFDISTTTQNLHQNNNFHQNLNNNNKATINNPKNTYTTPSSTRTKINDNSSTFRTVNFVPPPRPLAQPQISIKPPIYTISSSPPPTAKIPSKAFITPSSPPSIPFKRPPIPPYIVSLSPPPIEAKSSFSVTSLAPSTSEISKLVEPKSEIEHEAMDQFVLSEQGNKSGFW</sequence>
<comment type="caution">
    <text evidence="1">The sequence shown here is derived from an EMBL/GenBank/DDBJ whole genome shotgun (WGS) entry which is preliminary data.</text>
</comment>
<proteinExistence type="predicted"/>
<reference evidence="1" key="1">
    <citation type="submission" date="2023-11" db="EMBL/GenBank/DDBJ databases">
        <authorList>
            <person name="Poullet M."/>
        </authorList>
    </citation>
    <scope>NUCLEOTIDE SEQUENCE</scope>
    <source>
        <strain evidence="1">E1834</strain>
    </source>
</reference>
<evidence type="ECO:0000313" key="2">
    <source>
        <dbReference type="Proteomes" id="UP001497535"/>
    </source>
</evidence>
<dbReference type="EMBL" id="CAVMJV010000032">
    <property type="protein sequence ID" value="CAK5077696.1"/>
    <property type="molecule type" value="Genomic_DNA"/>
</dbReference>
<name>A0ACB0ZFE5_MELEN</name>
<gene>
    <name evidence="1" type="ORF">MENTE1834_LOCUS24635</name>
</gene>
<accession>A0ACB0ZFE5</accession>
<evidence type="ECO:0000313" key="1">
    <source>
        <dbReference type="EMBL" id="CAK5077696.1"/>
    </source>
</evidence>
<protein>
    <submittedName>
        <fullName evidence="1">Uncharacterized protein</fullName>
    </submittedName>
</protein>